<feature type="repeat" description="WD" evidence="4">
    <location>
        <begin position="154"/>
        <end position="195"/>
    </location>
</feature>
<dbReference type="InterPro" id="IPR036322">
    <property type="entry name" value="WD40_repeat_dom_sf"/>
</dbReference>
<dbReference type="GO" id="GO:0006406">
    <property type="term" value="P:mRNA export from nucleus"/>
    <property type="evidence" value="ECO:0007669"/>
    <property type="project" value="TreeGrafter"/>
</dbReference>
<dbReference type="OrthoDB" id="273067at2759"/>
<evidence type="ECO:0000256" key="2">
    <source>
        <dbReference type="ARBA" id="ARBA00022574"/>
    </source>
</evidence>
<dbReference type="EMBL" id="KK114556">
    <property type="protein sequence ID" value="KFM62720.1"/>
    <property type="molecule type" value="Genomic_DNA"/>
</dbReference>
<evidence type="ECO:0000313" key="6">
    <source>
        <dbReference type="Proteomes" id="UP000054359"/>
    </source>
</evidence>
<dbReference type="PROSITE" id="PS50082">
    <property type="entry name" value="WD_REPEATS_2"/>
    <property type="match status" value="1"/>
</dbReference>
<dbReference type="Pfam" id="PF00400">
    <property type="entry name" value="WD40"/>
    <property type="match status" value="2"/>
</dbReference>
<dbReference type="PROSITE" id="PS00678">
    <property type="entry name" value="WD_REPEATS_1"/>
    <property type="match status" value="1"/>
</dbReference>
<protein>
    <submittedName>
        <fullName evidence="5">THO complex subunit 6-like protein</fullName>
    </submittedName>
</protein>
<dbReference type="InterPro" id="IPR015943">
    <property type="entry name" value="WD40/YVTN_repeat-like_dom_sf"/>
</dbReference>
<dbReference type="GO" id="GO:0000347">
    <property type="term" value="C:THO complex"/>
    <property type="evidence" value="ECO:0007669"/>
    <property type="project" value="TreeGrafter"/>
</dbReference>
<dbReference type="InterPro" id="IPR042626">
    <property type="entry name" value="THOC6"/>
</dbReference>
<dbReference type="PANTHER" id="PTHR44411">
    <property type="entry name" value="THO COMPLEX SUBUNIT 6 HOMOLOG"/>
    <property type="match status" value="1"/>
</dbReference>
<proteinExistence type="inferred from homology"/>
<dbReference type="Gene3D" id="2.130.10.10">
    <property type="entry name" value="YVTN repeat-like/Quinoprotein amine dehydrogenase"/>
    <property type="match status" value="1"/>
</dbReference>
<dbReference type="STRING" id="407821.A0A087TC81"/>
<evidence type="ECO:0000256" key="4">
    <source>
        <dbReference type="PROSITE-ProRule" id="PRU00221"/>
    </source>
</evidence>
<dbReference type="GO" id="GO:0000346">
    <property type="term" value="C:transcription export complex"/>
    <property type="evidence" value="ECO:0007669"/>
    <property type="project" value="TreeGrafter"/>
</dbReference>
<dbReference type="OMA" id="FTEDWLL"/>
<dbReference type="AlphaFoldDB" id="A0A087TC81"/>
<keyword evidence="3" id="KW-0677">Repeat</keyword>
<dbReference type="SUPFAM" id="SSF50978">
    <property type="entry name" value="WD40 repeat-like"/>
    <property type="match status" value="1"/>
</dbReference>
<feature type="non-terminal residue" evidence="5">
    <location>
        <position position="335"/>
    </location>
</feature>
<keyword evidence="2 4" id="KW-0853">WD repeat</keyword>
<keyword evidence="6" id="KW-1185">Reference proteome</keyword>
<dbReference type="SMART" id="SM00320">
    <property type="entry name" value="WD40"/>
    <property type="match status" value="5"/>
</dbReference>
<comment type="similarity">
    <text evidence="1">Belongs to the WD repeat THOC6 family.</text>
</comment>
<name>A0A087TC81_STEMI</name>
<dbReference type="PROSITE" id="PS50294">
    <property type="entry name" value="WD_REPEATS_REGION"/>
    <property type="match status" value="1"/>
</dbReference>
<sequence>MDNIKQYYTTVFSVAYSSCGYYLAAASNYGTIAIFNLSPLLEDDEDFQADPSQKYPIFKFAADSSPIYSLVSSKQLIISGSVGEIKAWKWSDVKRREAKCLWTFTIPQGENLTKPEVNAMVLSNKEEEGILYAGCGDSKVYCLDTETRSLKFVMEGHMDYIHCVDLGNSSQECLSGSEDGTVRMWDARKGGNAVHVIEPYKHNLASRPELGKWIGCLAFDTSDDWLVCGGAPALCVWHIRSLSPSTKMQKPHVTSNVVHFHDDMVISAGSEPYINHWSLDGNLQIEVPVAATTVLTLGINSSPTQQVLSAGGSSYKIDVCTDFRYKDFSLFFCDS</sequence>
<evidence type="ECO:0000256" key="3">
    <source>
        <dbReference type="ARBA" id="ARBA00022737"/>
    </source>
</evidence>
<dbReference type="Proteomes" id="UP000054359">
    <property type="component" value="Unassembled WGS sequence"/>
</dbReference>
<evidence type="ECO:0000256" key="1">
    <source>
        <dbReference type="ARBA" id="ARBA00009728"/>
    </source>
</evidence>
<dbReference type="InterPro" id="IPR019775">
    <property type="entry name" value="WD40_repeat_CS"/>
</dbReference>
<dbReference type="PANTHER" id="PTHR44411:SF1">
    <property type="entry name" value="THO COMPLEX SUBUNIT 6 HOMOLOG"/>
    <property type="match status" value="1"/>
</dbReference>
<reference evidence="5 6" key="1">
    <citation type="submission" date="2013-11" db="EMBL/GenBank/DDBJ databases">
        <title>Genome sequencing of Stegodyphus mimosarum.</title>
        <authorList>
            <person name="Bechsgaard J."/>
        </authorList>
    </citation>
    <scope>NUCLEOTIDE SEQUENCE [LARGE SCALE GENOMIC DNA]</scope>
</reference>
<accession>A0A087TC81</accession>
<gene>
    <name evidence="5" type="ORF">X975_05413</name>
</gene>
<dbReference type="InterPro" id="IPR001680">
    <property type="entry name" value="WD40_rpt"/>
</dbReference>
<organism evidence="5 6">
    <name type="scientific">Stegodyphus mimosarum</name>
    <name type="common">African social velvet spider</name>
    <dbReference type="NCBI Taxonomy" id="407821"/>
    <lineage>
        <taxon>Eukaryota</taxon>
        <taxon>Metazoa</taxon>
        <taxon>Ecdysozoa</taxon>
        <taxon>Arthropoda</taxon>
        <taxon>Chelicerata</taxon>
        <taxon>Arachnida</taxon>
        <taxon>Araneae</taxon>
        <taxon>Araneomorphae</taxon>
        <taxon>Entelegynae</taxon>
        <taxon>Eresoidea</taxon>
        <taxon>Eresidae</taxon>
        <taxon>Stegodyphus</taxon>
    </lineage>
</organism>
<evidence type="ECO:0000313" key="5">
    <source>
        <dbReference type="EMBL" id="KFM62720.1"/>
    </source>
</evidence>